<evidence type="ECO:0000313" key="2">
    <source>
        <dbReference type="Proteomes" id="UP000680348"/>
    </source>
</evidence>
<dbReference type="SUPFAM" id="SSF47413">
    <property type="entry name" value="lambda repressor-like DNA-binding domains"/>
    <property type="match status" value="1"/>
</dbReference>
<evidence type="ECO:0000313" key="1">
    <source>
        <dbReference type="EMBL" id="MBS3650988.1"/>
    </source>
</evidence>
<dbReference type="InterPro" id="IPR001387">
    <property type="entry name" value="Cro/C1-type_HTH"/>
</dbReference>
<protein>
    <submittedName>
        <fullName evidence="1">LacI family DNA-binding transcriptional regulator</fullName>
    </submittedName>
</protein>
<proteinExistence type="predicted"/>
<keyword evidence="2" id="KW-1185">Reference proteome</keyword>
<reference evidence="1" key="1">
    <citation type="submission" date="2021-04" db="EMBL/GenBank/DDBJ databases">
        <title>Pseudaminobacter soli sp. nov., isolated from paddy soil contaminated by heavy metals.</title>
        <authorList>
            <person name="Zhang K."/>
        </authorList>
    </citation>
    <scope>NUCLEOTIDE SEQUENCE</scope>
    <source>
        <strain evidence="1">19-2017</strain>
    </source>
</reference>
<dbReference type="Proteomes" id="UP000680348">
    <property type="component" value="Unassembled WGS sequence"/>
</dbReference>
<accession>A0A942I3W5</accession>
<dbReference type="GO" id="GO:0003677">
    <property type="term" value="F:DNA binding"/>
    <property type="evidence" value="ECO:0007669"/>
    <property type="project" value="UniProtKB-KW"/>
</dbReference>
<keyword evidence="1" id="KW-0238">DNA-binding</keyword>
<sequence length="98" mass="10791">MKVPYQLLRAARAAIDITHVDLAREAGVSKRTLVRIEALQGVSEASRERVQSALEARGVMFLPAGEGFGPGIRVPDKMLTAPAERRYQPPGKRIDRKP</sequence>
<comment type="caution">
    <text evidence="1">The sequence shown here is derived from an EMBL/GenBank/DDBJ whole genome shotgun (WGS) entry which is preliminary data.</text>
</comment>
<dbReference type="CDD" id="cd00093">
    <property type="entry name" value="HTH_XRE"/>
    <property type="match status" value="1"/>
</dbReference>
<dbReference type="RefSeq" id="WP_188256537.1">
    <property type="nucleotide sequence ID" value="NZ_JABVCF010000011.1"/>
</dbReference>
<dbReference type="Gene3D" id="1.10.260.40">
    <property type="entry name" value="lambda repressor-like DNA-binding domains"/>
    <property type="match status" value="1"/>
</dbReference>
<dbReference type="EMBL" id="JAGWCR010000011">
    <property type="protein sequence ID" value="MBS3650988.1"/>
    <property type="molecule type" value="Genomic_DNA"/>
</dbReference>
<dbReference type="AlphaFoldDB" id="A0A942I3W5"/>
<name>A0A942I3W5_9HYPH</name>
<dbReference type="InterPro" id="IPR010982">
    <property type="entry name" value="Lambda_DNA-bd_dom_sf"/>
</dbReference>
<organism evidence="1 2">
    <name type="scientific">Pseudaminobacter soli</name>
    <name type="common">ex Zhang et al. 2022</name>
    <dbReference type="NCBI Taxonomy" id="2831468"/>
    <lineage>
        <taxon>Bacteria</taxon>
        <taxon>Pseudomonadati</taxon>
        <taxon>Pseudomonadota</taxon>
        <taxon>Alphaproteobacteria</taxon>
        <taxon>Hyphomicrobiales</taxon>
        <taxon>Phyllobacteriaceae</taxon>
        <taxon>Pseudaminobacter</taxon>
    </lineage>
</organism>
<gene>
    <name evidence="1" type="ORF">KEU06_20455</name>
</gene>